<dbReference type="PANTHER" id="PTHR43429">
    <property type="entry name" value="PYRIDINE NUCLEOTIDE-DISULFIDE OXIDOREDUCTASE DOMAIN-CONTAINING"/>
    <property type="match status" value="1"/>
</dbReference>
<dbReference type="GO" id="GO:0016491">
    <property type="term" value="F:oxidoreductase activity"/>
    <property type="evidence" value="ECO:0007669"/>
    <property type="project" value="UniProtKB-KW"/>
</dbReference>
<dbReference type="InterPro" id="IPR036188">
    <property type="entry name" value="FAD/NAD-bd_sf"/>
</dbReference>
<proteinExistence type="inferred from homology"/>
<evidence type="ECO:0000313" key="10">
    <source>
        <dbReference type="Proteomes" id="UP000198508"/>
    </source>
</evidence>
<accession>A0A1I0HSB5</accession>
<evidence type="ECO:0000259" key="7">
    <source>
        <dbReference type="Pfam" id="PF02852"/>
    </source>
</evidence>
<feature type="domain" description="Pyridine nucleotide-disulphide oxidoreductase dimerisation" evidence="7">
    <location>
        <begin position="335"/>
        <end position="433"/>
    </location>
</feature>
<feature type="domain" description="FAD/NAD(P)-binding" evidence="8">
    <location>
        <begin position="4"/>
        <end position="291"/>
    </location>
</feature>
<sequence>MAEKLIVIGGTAAGLSAASKAKRVKPELEIQVFEKSGYISYGACGLPYFVGGMIAEPDDLVAVNAETMRNKRGIPTWIHHEVTSINRGEKTVAVKNLDTGEERIHPYDKLVIATGAVPAAPPIPGIHSEGVYYLRTVEDGIRLKATVQREAKSAVIIGGGFIGLELAEELTLSGVSVTIFEQLPRLLPFLDPVFSQSVLENLERHGVKVHTGTGVAEILTQDGRARWVRTPQGETLETDFVLVSAGVKPASGLAGQAGLTLGLKGAIVVDDEMRTSDPDIWACGDCVQMKQLITGEPVYVPLGTTANKQGRIAGGNVAGGHDTFKGVLGSTVTKVFEQYIASTGLSLEQAQAAGYQAVSTMITKMDRASYYPGGRDNQICLIFDRKTGRLLGAQGIGSESIAGRINVLATAITCGMTVEAVNELDLVYAPPVAPVYDPILIAASQAVKKVEKQVK</sequence>
<dbReference type="Proteomes" id="UP000198508">
    <property type="component" value="Unassembled WGS sequence"/>
</dbReference>
<keyword evidence="6" id="KW-0676">Redox-active center</keyword>
<keyword evidence="5" id="KW-0560">Oxidoreductase</keyword>
<dbReference type="PRINTS" id="PR00368">
    <property type="entry name" value="FADPNR"/>
</dbReference>
<evidence type="ECO:0000313" key="9">
    <source>
        <dbReference type="EMBL" id="SET87047.1"/>
    </source>
</evidence>
<dbReference type="RefSeq" id="WP_092365897.1">
    <property type="nucleotide sequence ID" value="NZ_DAINWJ010000349.1"/>
</dbReference>
<evidence type="ECO:0000256" key="4">
    <source>
        <dbReference type="ARBA" id="ARBA00022827"/>
    </source>
</evidence>
<keyword evidence="4" id="KW-0274">FAD</keyword>
<dbReference type="STRING" id="460384.SAMN05216313_11792"/>
<keyword evidence="3" id="KW-0285">Flavoprotein</keyword>
<evidence type="ECO:0000256" key="5">
    <source>
        <dbReference type="ARBA" id="ARBA00023002"/>
    </source>
</evidence>
<dbReference type="SUPFAM" id="SSF51905">
    <property type="entry name" value="FAD/NAD(P)-binding domain"/>
    <property type="match status" value="1"/>
</dbReference>
<protein>
    <submittedName>
        <fullName evidence="9">NADPH-dependent 2,4-dienoyl-CoA reductase, sulfur reductase</fullName>
    </submittedName>
</protein>
<evidence type="ECO:0000256" key="1">
    <source>
        <dbReference type="ARBA" id="ARBA00001974"/>
    </source>
</evidence>
<evidence type="ECO:0000259" key="8">
    <source>
        <dbReference type="Pfam" id="PF07992"/>
    </source>
</evidence>
<dbReference type="EMBL" id="FOIM01000017">
    <property type="protein sequence ID" value="SET87047.1"/>
    <property type="molecule type" value="Genomic_DNA"/>
</dbReference>
<dbReference type="InterPro" id="IPR004099">
    <property type="entry name" value="Pyr_nucl-diS_OxRdtase_dimer"/>
</dbReference>
<dbReference type="Pfam" id="PF02852">
    <property type="entry name" value="Pyr_redox_dim"/>
    <property type="match status" value="1"/>
</dbReference>
<organism evidence="9 10">
    <name type="scientific">Enterocloster lavalensis</name>
    <dbReference type="NCBI Taxonomy" id="460384"/>
    <lineage>
        <taxon>Bacteria</taxon>
        <taxon>Bacillati</taxon>
        <taxon>Bacillota</taxon>
        <taxon>Clostridia</taxon>
        <taxon>Lachnospirales</taxon>
        <taxon>Lachnospiraceae</taxon>
        <taxon>Enterocloster</taxon>
    </lineage>
</organism>
<evidence type="ECO:0000256" key="3">
    <source>
        <dbReference type="ARBA" id="ARBA00022630"/>
    </source>
</evidence>
<reference evidence="10" key="1">
    <citation type="submission" date="2016-10" db="EMBL/GenBank/DDBJ databases">
        <authorList>
            <person name="Varghese N."/>
            <person name="Submissions S."/>
        </authorList>
    </citation>
    <scope>NUCLEOTIDE SEQUENCE [LARGE SCALE GENOMIC DNA]</scope>
    <source>
        <strain evidence="10">NLAE-zl-G277</strain>
    </source>
</reference>
<dbReference type="InterPro" id="IPR050260">
    <property type="entry name" value="FAD-bd_OxRdtase"/>
</dbReference>
<dbReference type="PANTHER" id="PTHR43429:SF1">
    <property type="entry name" value="NAD(P)H SULFUR OXIDOREDUCTASE (COA-DEPENDENT)"/>
    <property type="match status" value="1"/>
</dbReference>
<dbReference type="SUPFAM" id="SSF55424">
    <property type="entry name" value="FAD/NAD-linked reductases, dimerisation (C-terminal) domain"/>
    <property type="match status" value="1"/>
</dbReference>
<evidence type="ECO:0000256" key="2">
    <source>
        <dbReference type="ARBA" id="ARBA00009130"/>
    </source>
</evidence>
<evidence type="ECO:0000256" key="6">
    <source>
        <dbReference type="ARBA" id="ARBA00023284"/>
    </source>
</evidence>
<dbReference type="InterPro" id="IPR023753">
    <property type="entry name" value="FAD/NAD-binding_dom"/>
</dbReference>
<dbReference type="PRINTS" id="PR00411">
    <property type="entry name" value="PNDRDTASEI"/>
</dbReference>
<dbReference type="Pfam" id="PF07992">
    <property type="entry name" value="Pyr_redox_2"/>
    <property type="match status" value="1"/>
</dbReference>
<dbReference type="AlphaFoldDB" id="A0A1I0HSB5"/>
<comment type="similarity">
    <text evidence="2">Belongs to the class-III pyridine nucleotide-disulfide oxidoreductase family.</text>
</comment>
<name>A0A1I0HSB5_9FIRM</name>
<dbReference type="InterPro" id="IPR016156">
    <property type="entry name" value="FAD/NAD-linked_Rdtase_dimer_sf"/>
</dbReference>
<comment type="cofactor">
    <cofactor evidence="1">
        <name>FAD</name>
        <dbReference type="ChEBI" id="CHEBI:57692"/>
    </cofactor>
</comment>
<dbReference type="Gene3D" id="3.50.50.60">
    <property type="entry name" value="FAD/NAD(P)-binding domain"/>
    <property type="match status" value="2"/>
</dbReference>
<dbReference type="GeneID" id="93279220"/>
<keyword evidence="10" id="KW-1185">Reference proteome</keyword>
<gene>
    <name evidence="9" type="ORF">SAMN05216313_11792</name>
</gene>